<evidence type="ECO:0000313" key="2">
    <source>
        <dbReference type="EMBL" id="GAA3819295.1"/>
    </source>
</evidence>
<evidence type="ECO:0000256" key="1">
    <source>
        <dbReference type="SAM" id="MobiDB-lite"/>
    </source>
</evidence>
<name>A0ABP7IIG7_9ACTN</name>
<feature type="region of interest" description="Disordered" evidence="1">
    <location>
        <begin position="100"/>
        <end position="121"/>
    </location>
</feature>
<feature type="region of interest" description="Disordered" evidence="1">
    <location>
        <begin position="145"/>
        <end position="167"/>
    </location>
</feature>
<protein>
    <submittedName>
        <fullName evidence="2">Uncharacterized protein</fullName>
    </submittedName>
</protein>
<organism evidence="2 3">
    <name type="scientific">Nocardioides panacisoli</name>
    <dbReference type="NCBI Taxonomy" id="627624"/>
    <lineage>
        <taxon>Bacteria</taxon>
        <taxon>Bacillati</taxon>
        <taxon>Actinomycetota</taxon>
        <taxon>Actinomycetes</taxon>
        <taxon>Propionibacteriales</taxon>
        <taxon>Nocardioidaceae</taxon>
        <taxon>Nocardioides</taxon>
    </lineage>
</organism>
<sequence>MTLQITAPPGRRVRWWGTPAADWTVMDGVRRAWGWVAALRSGSTTPWSAWTGEGEENGPWLPGAQQLELLRRINLESLRSGRGTDARLAERVLAASAPGRGTPDLLLAGGGTEPRFGPRPVDPADLPAAELLRVAAGLLAEDLAASRRPGSALEPDRRSWRESSSRVGNRARRPWAPRYALVGHPWLVEPAVESLARVGRGPRPDPRRAYVLGADLPAMIGLAWTARAFDEGGAGWSEWLAGLARADRLPPRADLVTPARNWAARIGAERVTVVLDPAALPGELGVRRVAGPPVVGGAAADLARRVGASLGVLVRPRRRSTLLREVLLPRLAGTGGPPVVVPEERWGWVAERADRMRDALSAGGYAVLGDLDQLLGQRATGTVGGDPPEDDVLALATRLLLDPVRVAEGAP</sequence>
<dbReference type="EMBL" id="BAABAH010000006">
    <property type="protein sequence ID" value="GAA3819295.1"/>
    <property type="molecule type" value="Genomic_DNA"/>
</dbReference>
<accession>A0ABP7IIG7</accession>
<comment type="caution">
    <text evidence="2">The sequence shown here is derived from an EMBL/GenBank/DDBJ whole genome shotgun (WGS) entry which is preliminary data.</text>
</comment>
<proteinExistence type="predicted"/>
<dbReference type="Proteomes" id="UP001501821">
    <property type="component" value="Unassembled WGS sequence"/>
</dbReference>
<keyword evidence="3" id="KW-1185">Reference proteome</keyword>
<gene>
    <name evidence="2" type="ORF">GCM10022242_21320</name>
</gene>
<dbReference type="RefSeq" id="WP_344775149.1">
    <property type="nucleotide sequence ID" value="NZ_BAABAH010000006.1"/>
</dbReference>
<feature type="compositionally biased region" description="Basic and acidic residues" evidence="1">
    <location>
        <begin position="154"/>
        <end position="164"/>
    </location>
</feature>
<evidence type="ECO:0000313" key="3">
    <source>
        <dbReference type="Proteomes" id="UP001501821"/>
    </source>
</evidence>
<reference evidence="3" key="1">
    <citation type="journal article" date="2019" name="Int. J. Syst. Evol. Microbiol.">
        <title>The Global Catalogue of Microorganisms (GCM) 10K type strain sequencing project: providing services to taxonomists for standard genome sequencing and annotation.</title>
        <authorList>
            <consortium name="The Broad Institute Genomics Platform"/>
            <consortium name="The Broad Institute Genome Sequencing Center for Infectious Disease"/>
            <person name="Wu L."/>
            <person name="Ma J."/>
        </authorList>
    </citation>
    <scope>NUCLEOTIDE SEQUENCE [LARGE SCALE GENOMIC DNA]</scope>
    <source>
        <strain evidence="3">JCM 16953</strain>
    </source>
</reference>